<dbReference type="CDD" id="cd00789">
    <property type="entry name" value="KU_like"/>
    <property type="match status" value="1"/>
</dbReference>
<dbReference type="PANTHER" id="PTHR41251">
    <property type="entry name" value="NON-HOMOLOGOUS END JOINING PROTEIN KU"/>
    <property type="match status" value="1"/>
</dbReference>
<dbReference type="EMBL" id="PVZC01000009">
    <property type="protein sequence ID" value="PRX95430.1"/>
    <property type="molecule type" value="Genomic_DNA"/>
</dbReference>
<dbReference type="FunFam" id="2.40.290.10:FF:000004">
    <property type="entry name" value="Non-homologous end joining protein Ku"/>
    <property type="match status" value="1"/>
</dbReference>
<dbReference type="GO" id="GO:0003690">
    <property type="term" value="F:double-stranded DNA binding"/>
    <property type="evidence" value="ECO:0007669"/>
    <property type="project" value="UniProtKB-UniRule"/>
</dbReference>
<evidence type="ECO:0000259" key="5">
    <source>
        <dbReference type="SMART" id="SM00559"/>
    </source>
</evidence>
<feature type="domain" description="Rho termination factor-like N-terminal" evidence="6">
    <location>
        <begin position="286"/>
        <end position="326"/>
    </location>
</feature>
<protein>
    <recommendedName>
        <fullName evidence="3">Non-homologous end joining protein Ku</fullName>
    </recommendedName>
</protein>
<dbReference type="AlphaFoldDB" id="A0A2T0PVG8"/>
<evidence type="ECO:0000313" key="7">
    <source>
        <dbReference type="EMBL" id="PRX95430.1"/>
    </source>
</evidence>
<evidence type="ECO:0000256" key="3">
    <source>
        <dbReference type="HAMAP-Rule" id="MF_01875"/>
    </source>
</evidence>
<dbReference type="SMART" id="SM00959">
    <property type="entry name" value="Rho_N"/>
    <property type="match status" value="1"/>
</dbReference>
<dbReference type="PANTHER" id="PTHR41251:SF1">
    <property type="entry name" value="NON-HOMOLOGOUS END JOINING PROTEIN KU"/>
    <property type="match status" value="1"/>
</dbReference>
<dbReference type="GO" id="GO:0006310">
    <property type="term" value="P:DNA recombination"/>
    <property type="evidence" value="ECO:0007669"/>
    <property type="project" value="UniProtKB-KW"/>
</dbReference>
<dbReference type="Proteomes" id="UP000237846">
    <property type="component" value="Unassembled WGS sequence"/>
</dbReference>
<dbReference type="GO" id="GO:0006353">
    <property type="term" value="P:DNA-templated transcription termination"/>
    <property type="evidence" value="ECO:0007669"/>
    <property type="project" value="InterPro"/>
</dbReference>
<dbReference type="Gene3D" id="2.40.290.10">
    <property type="match status" value="1"/>
</dbReference>
<evidence type="ECO:0000256" key="2">
    <source>
        <dbReference type="ARBA" id="ARBA00023172"/>
    </source>
</evidence>
<dbReference type="InterPro" id="IPR006164">
    <property type="entry name" value="DNA_bd_Ku70/Ku80"/>
</dbReference>
<keyword evidence="8" id="KW-1185">Reference proteome</keyword>
<keyword evidence="3" id="KW-0227">DNA damage</keyword>
<gene>
    <name evidence="3" type="primary">ku</name>
    <name evidence="7" type="ORF">CLV72_10937</name>
</gene>
<comment type="caution">
    <text evidence="7">The sequence shown here is derived from an EMBL/GenBank/DDBJ whole genome shotgun (WGS) entry which is preliminary data.</text>
</comment>
<dbReference type="InterPro" id="IPR009187">
    <property type="entry name" value="Prok_Ku"/>
</dbReference>
<keyword evidence="2 3" id="KW-0233">DNA recombination</keyword>
<comment type="function">
    <text evidence="3">With LigD forms a non-homologous end joining (NHEJ) DNA repair enzyme, which repairs dsDNA breaks with reduced fidelity. Binds linear dsDNA with 5'- and 3'- overhangs but not closed circular dsDNA nor ssDNA. Recruits and stimulates the ligase activity of LigD.</text>
</comment>
<dbReference type="NCBIfam" id="TIGR02772">
    <property type="entry name" value="Ku_bact"/>
    <property type="match status" value="1"/>
</dbReference>
<dbReference type="GO" id="GO:0006303">
    <property type="term" value="P:double-strand break repair via nonhomologous end joining"/>
    <property type="evidence" value="ECO:0007669"/>
    <property type="project" value="UniProtKB-UniRule"/>
</dbReference>
<evidence type="ECO:0000256" key="1">
    <source>
        <dbReference type="ARBA" id="ARBA00023125"/>
    </source>
</evidence>
<keyword evidence="3" id="KW-0234">DNA repair</keyword>
<comment type="similarity">
    <text evidence="3">Belongs to the prokaryotic Ku family.</text>
</comment>
<dbReference type="HAMAP" id="MF_01875">
    <property type="entry name" value="Prokaryotic_Ku"/>
    <property type="match status" value="1"/>
</dbReference>
<evidence type="ECO:0000313" key="8">
    <source>
        <dbReference type="Proteomes" id="UP000237846"/>
    </source>
</evidence>
<proteinExistence type="inferred from homology"/>
<dbReference type="SUPFAM" id="SSF100939">
    <property type="entry name" value="SPOC domain-like"/>
    <property type="match status" value="1"/>
</dbReference>
<dbReference type="SMART" id="SM00559">
    <property type="entry name" value="Ku78"/>
    <property type="match status" value="1"/>
</dbReference>
<dbReference type="PIRSF" id="PIRSF006493">
    <property type="entry name" value="Prok_Ku"/>
    <property type="match status" value="1"/>
</dbReference>
<dbReference type="Pfam" id="PF02735">
    <property type="entry name" value="Ku"/>
    <property type="match status" value="1"/>
</dbReference>
<organism evidence="7 8">
    <name type="scientific">Allonocardiopsis opalescens</name>
    <dbReference type="NCBI Taxonomy" id="1144618"/>
    <lineage>
        <taxon>Bacteria</taxon>
        <taxon>Bacillati</taxon>
        <taxon>Actinomycetota</taxon>
        <taxon>Actinomycetes</taxon>
        <taxon>Streptosporangiales</taxon>
        <taxon>Allonocardiopsis</taxon>
    </lineage>
</organism>
<reference evidence="7 8" key="1">
    <citation type="submission" date="2018-03" db="EMBL/GenBank/DDBJ databases">
        <title>Genomic Encyclopedia of Archaeal and Bacterial Type Strains, Phase II (KMG-II): from individual species to whole genera.</title>
        <authorList>
            <person name="Goeker M."/>
        </authorList>
    </citation>
    <scope>NUCLEOTIDE SEQUENCE [LARGE SCALE GENOMIC DNA]</scope>
    <source>
        <strain evidence="7 8">DSM 45601</strain>
    </source>
</reference>
<keyword evidence="1 3" id="KW-0238">DNA-binding</keyword>
<dbReference type="OrthoDB" id="9795084at2"/>
<dbReference type="RefSeq" id="WP_106251478.1">
    <property type="nucleotide sequence ID" value="NZ_PVZC01000009.1"/>
</dbReference>
<feature type="region of interest" description="Disordered" evidence="4">
    <location>
        <begin position="258"/>
        <end position="331"/>
    </location>
</feature>
<feature type="domain" description="Ku" evidence="5">
    <location>
        <begin position="53"/>
        <end position="182"/>
    </location>
</feature>
<evidence type="ECO:0000259" key="6">
    <source>
        <dbReference type="SMART" id="SM00959"/>
    </source>
</evidence>
<evidence type="ECO:0000256" key="4">
    <source>
        <dbReference type="SAM" id="MobiDB-lite"/>
    </source>
</evidence>
<dbReference type="InterPro" id="IPR016194">
    <property type="entry name" value="SPOC-like_C_dom_sf"/>
</dbReference>
<name>A0A2T0PVG8_9ACTN</name>
<feature type="compositionally biased region" description="Gly residues" evidence="4">
    <location>
        <begin position="264"/>
        <end position="283"/>
    </location>
</feature>
<accession>A0A2T0PVG8</accession>
<dbReference type="InterPro" id="IPR011112">
    <property type="entry name" value="Rho-like_N"/>
</dbReference>
<sequence length="331" mass="36638">MPRPMWTGTLEFGLVNVPVELYSATIDLRPRFHQFQRGTTDRIRYRRVNERTGKEVSFDDIVKGVEVEKGSYVFLESEELDEIAPGRSQSLQISDFVDAADIDPIYYQKTYYLGPGDKGARRAYTLLREAMTRAGKIGIARLVMRNKEYLAAVRPERGILTLETLFFHDEIRDPEEQMGAVPERSDAKKREIDTAVQLIEAMTVAWKPDDYTDSYRAAVDKLVVSKRRGRKMKAQPAPAAATNVVDLVDALEASVKNRGRGRRAAGGGRSGGQGAAARGGGKQGPDLSALPKKRLLDMARELGVTGRTTMTRTELEEAVTRASASGRKAAS</sequence>
<comment type="subunit">
    <text evidence="3">Homodimer. Interacts with LigD.</text>
</comment>